<sequence length="994" mass="111929">MSRSNTQESSLWDNFFTPPIEDIDAILNNLDSEPKSFAIVDTLPSTSQATVVPDTHSPNPVWEKLSLHSSQAGSPDRTKSDSFNAQTIREHACVLKLGILLSGTIIPQRLSQTLEMIDFAPSNSIPEVRSYPPLSVVGEYVFVGYDTELQLYMNSNELSWAVQYEIIRLRSLGHYKSIDDIKASNPKALSCGDHFLESQHDLALGDNPYEELEREEQVLEASSGDHFSLRTSNLRCGGEVKQILRLVQVPEHEHNAAQSLPRIAPYTFVLEKHTIGSSNSVARMLGSRRVLEAIIPETLLRTEVQTIRHFFSRRFVFNGKVFQAVCAAGSSVFLVETGDYAPSRSALTNNGRKSLQEIVSWLHPIESAPSQNMRTWSSRLSVGFLDTIPICRIGLEDIMSISNIEPRLKPPINAGHSLLSACRYMSSALAFMIKRRLGCKVLPCAVRANVRGMYSIFISHPKIYCDRPAVFYCNDSQNRPLHTLLDDSQSYFGLVSVPKLQLGADLSPQLITRLHHRGVPVAVFLDLFRSGFNVYWSNLVCPDASSFQDRKDEGRPLLSSTSHCLASGLPMNWRETVMSLLASGFEPKTCIPLQENTHRLRHDTLSQYTKDLNIPITSSILGLAIPDPLGVLEPGQIYCRGSQKWLCNGFYTDTVVAEVVTDEDITTFTAVDCPALHSYFDIILFSAKGGRFSWHSKDGADYIGNEKSSSPRFLLFRNLYFDMNTETASQFSQRLLTLPKYMWDNEMQVFSLGSLSDVSTAKQFAYFHDLAVYMHGHNHIRTERLASIAKTCSTASVSGFTLKKDVIVDHEHRYGQYPPHFESLANDGLSRSPAVARPESLGPWVLDLLRCEGHRMQERPKHARYSGDLDLLQPFKDAQERAKENALLTAELEALMDVVRANRAKYERWGVNANDVDIKIWRQPILCDLAHSLHHTPTATAYKKPIYETKYEVNWAWEIFFRELCRIKVNKTLFKPRSQESTGQALAARLPKSE</sequence>
<evidence type="ECO:0000256" key="1">
    <source>
        <dbReference type="RuleBase" id="RU363098"/>
    </source>
</evidence>
<dbReference type="AlphaFoldDB" id="A0A9P6B3Y1"/>
<evidence type="ECO:0000259" key="2">
    <source>
        <dbReference type="Pfam" id="PF05183"/>
    </source>
</evidence>
<gene>
    <name evidence="3" type="ORF">BS47DRAFT_1390018</name>
</gene>
<keyword evidence="1" id="KW-0696">RNA-directed RNA polymerase</keyword>
<comment type="catalytic activity">
    <reaction evidence="1">
        <text>RNA(n) + a ribonucleoside 5'-triphosphate = RNA(n+1) + diphosphate</text>
        <dbReference type="Rhea" id="RHEA:21248"/>
        <dbReference type="Rhea" id="RHEA-COMP:14527"/>
        <dbReference type="Rhea" id="RHEA-COMP:17342"/>
        <dbReference type="ChEBI" id="CHEBI:33019"/>
        <dbReference type="ChEBI" id="CHEBI:61557"/>
        <dbReference type="ChEBI" id="CHEBI:140395"/>
        <dbReference type="EC" id="2.7.7.48"/>
    </reaction>
</comment>
<dbReference type="GO" id="GO:0030422">
    <property type="term" value="P:siRNA processing"/>
    <property type="evidence" value="ECO:0007669"/>
    <property type="project" value="TreeGrafter"/>
</dbReference>
<dbReference type="Pfam" id="PF05183">
    <property type="entry name" value="RdRP"/>
    <property type="match status" value="1"/>
</dbReference>
<reference evidence="3" key="1">
    <citation type="journal article" date="2020" name="Nat. Commun.">
        <title>Large-scale genome sequencing of mycorrhizal fungi provides insights into the early evolution of symbiotic traits.</title>
        <authorList>
            <person name="Miyauchi S."/>
            <person name="Kiss E."/>
            <person name="Kuo A."/>
            <person name="Drula E."/>
            <person name="Kohler A."/>
            <person name="Sanchez-Garcia M."/>
            <person name="Morin E."/>
            <person name="Andreopoulos B."/>
            <person name="Barry K.W."/>
            <person name="Bonito G."/>
            <person name="Buee M."/>
            <person name="Carver A."/>
            <person name="Chen C."/>
            <person name="Cichocki N."/>
            <person name="Clum A."/>
            <person name="Culley D."/>
            <person name="Crous P.W."/>
            <person name="Fauchery L."/>
            <person name="Girlanda M."/>
            <person name="Hayes R.D."/>
            <person name="Keri Z."/>
            <person name="LaButti K."/>
            <person name="Lipzen A."/>
            <person name="Lombard V."/>
            <person name="Magnuson J."/>
            <person name="Maillard F."/>
            <person name="Murat C."/>
            <person name="Nolan M."/>
            <person name="Ohm R.A."/>
            <person name="Pangilinan J."/>
            <person name="Pereira M.F."/>
            <person name="Perotto S."/>
            <person name="Peter M."/>
            <person name="Pfister S."/>
            <person name="Riley R."/>
            <person name="Sitrit Y."/>
            <person name="Stielow J.B."/>
            <person name="Szollosi G."/>
            <person name="Zifcakova L."/>
            <person name="Stursova M."/>
            <person name="Spatafora J.W."/>
            <person name="Tedersoo L."/>
            <person name="Vaario L.M."/>
            <person name="Yamada A."/>
            <person name="Yan M."/>
            <person name="Wang P."/>
            <person name="Xu J."/>
            <person name="Bruns T."/>
            <person name="Baldrian P."/>
            <person name="Vilgalys R."/>
            <person name="Dunand C."/>
            <person name="Henrissat B."/>
            <person name="Grigoriev I.V."/>
            <person name="Hibbett D."/>
            <person name="Nagy L.G."/>
            <person name="Martin F.M."/>
        </authorList>
    </citation>
    <scope>NUCLEOTIDE SEQUENCE</scope>
    <source>
        <strain evidence="3">UP504</strain>
    </source>
</reference>
<dbReference type="GO" id="GO:0003723">
    <property type="term" value="F:RNA binding"/>
    <property type="evidence" value="ECO:0007669"/>
    <property type="project" value="UniProtKB-KW"/>
</dbReference>
<comment type="similarity">
    <text evidence="1">Belongs to the RdRP family.</text>
</comment>
<keyword evidence="1" id="KW-0694">RNA-binding</keyword>
<keyword evidence="1" id="KW-0808">Transferase</keyword>
<dbReference type="EC" id="2.7.7.48" evidence="1"/>
<dbReference type="InterPro" id="IPR057596">
    <property type="entry name" value="RDRP_core"/>
</dbReference>
<dbReference type="GO" id="GO:0031380">
    <property type="term" value="C:nuclear RNA-directed RNA polymerase complex"/>
    <property type="evidence" value="ECO:0007669"/>
    <property type="project" value="TreeGrafter"/>
</dbReference>
<accession>A0A9P6B3Y1</accession>
<dbReference type="PANTHER" id="PTHR23079">
    <property type="entry name" value="RNA-DEPENDENT RNA POLYMERASE"/>
    <property type="match status" value="1"/>
</dbReference>
<keyword evidence="1" id="KW-0548">Nucleotidyltransferase</keyword>
<evidence type="ECO:0000313" key="3">
    <source>
        <dbReference type="EMBL" id="KAF9517226.1"/>
    </source>
</evidence>
<organism evidence="3 4">
    <name type="scientific">Hydnum rufescens UP504</name>
    <dbReference type="NCBI Taxonomy" id="1448309"/>
    <lineage>
        <taxon>Eukaryota</taxon>
        <taxon>Fungi</taxon>
        <taxon>Dikarya</taxon>
        <taxon>Basidiomycota</taxon>
        <taxon>Agaricomycotina</taxon>
        <taxon>Agaricomycetes</taxon>
        <taxon>Cantharellales</taxon>
        <taxon>Hydnaceae</taxon>
        <taxon>Hydnum</taxon>
    </lineage>
</organism>
<evidence type="ECO:0000313" key="4">
    <source>
        <dbReference type="Proteomes" id="UP000886523"/>
    </source>
</evidence>
<dbReference type="GO" id="GO:0003968">
    <property type="term" value="F:RNA-directed RNA polymerase activity"/>
    <property type="evidence" value="ECO:0007669"/>
    <property type="project" value="UniProtKB-KW"/>
</dbReference>
<dbReference type="PANTHER" id="PTHR23079:SF55">
    <property type="entry name" value="RNA-DIRECTED RNA POLYMERASE"/>
    <property type="match status" value="1"/>
</dbReference>
<dbReference type="OrthoDB" id="10055769at2759"/>
<dbReference type="EMBL" id="MU128933">
    <property type="protein sequence ID" value="KAF9517226.1"/>
    <property type="molecule type" value="Genomic_DNA"/>
</dbReference>
<proteinExistence type="inferred from homology"/>
<feature type="domain" description="RDRP core" evidence="2">
    <location>
        <begin position="264"/>
        <end position="704"/>
    </location>
</feature>
<dbReference type="InterPro" id="IPR007855">
    <property type="entry name" value="RDRP"/>
</dbReference>
<name>A0A9P6B3Y1_9AGAM</name>
<comment type="caution">
    <text evidence="3">The sequence shown here is derived from an EMBL/GenBank/DDBJ whole genome shotgun (WGS) entry which is preliminary data.</text>
</comment>
<protein>
    <recommendedName>
        <fullName evidence="1">RNA-dependent RNA polymerase</fullName>
        <ecNumber evidence="1">2.7.7.48</ecNumber>
    </recommendedName>
</protein>
<dbReference type="Proteomes" id="UP000886523">
    <property type="component" value="Unassembled WGS sequence"/>
</dbReference>
<keyword evidence="4" id="KW-1185">Reference proteome</keyword>